<sequence>MTELDLLGKDYYSRESAIRYWSISQYKHFKECEAMALAELRGDWTDTRDNTALLVGNYVHSYFEGEEAHEEFKKMNGSEMISSRGATKGQLKKDYAVAEQMIDALKSDYQFMKYYQGKKEVAITGFLGGVEFKGKIDCLNVDYGYFVDIKTTKGPIDDTVWNGQERVYWFEAYGYILQMAAYKTMLEAKYNKPFKPIIYAVTKETPPDTRAIAIENVDAMQNELDSLAQSIKRLDDVKKGIEKPKPCGHCGYCRANQLTQRVMIF</sequence>
<gene>
    <name evidence="6" type="ORF">KB584_02550</name>
</gene>
<keyword evidence="1" id="KW-0547">Nucleotide-binding</keyword>
<dbReference type="Gene3D" id="3.90.320.10">
    <property type="match status" value="1"/>
</dbReference>
<keyword evidence="2" id="KW-0347">Helicase</keyword>
<dbReference type="InterPro" id="IPR024432">
    <property type="entry name" value="Put_RecE_PDDEXK-like_dom"/>
</dbReference>
<feature type="domain" description="Putative exodeoxyribonuclease 8 PDDEXK-like" evidence="5">
    <location>
        <begin position="22"/>
        <end position="255"/>
    </location>
</feature>
<feature type="coiled-coil region" evidence="4">
    <location>
        <begin position="210"/>
        <end position="237"/>
    </location>
</feature>
<dbReference type="InterPro" id="IPR011604">
    <property type="entry name" value="PDDEXK-like_dom_sf"/>
</dbReference>
<reference evidence="6" key="1">
    <citation type="submission" date="2021-04" db="EMBL/GenBank/DDBJ databases">
        <title>Draft genomes of 20 S. canis strains.</title>
        <authorList>
            <person name="Pagnossin D."/>
            <person name="Weir W."/>
            <person name="Smith A."/>
            <person name="Ure R."/>
            <person name="Oravcova K."/>
        </authorList>
    </citation>
    <scope>NUCLEOTIDE SEQUENCE</scope>
    <source>
        <strain evidence="6">284</strain>
    </source>
</reference>
<protein>
    <submittedName>
        <fullName evidence="6">PD-(D/E)XK nuclease-like domain-containing protein</fullName>
    </submittedName>
</protein>
<dbReference type="GO" id="GO:0004386">
    <property type="term" value="F:helicase activity"/>
    <property type="evidence" value="ECO:0007669"/>
    <property type="project" value="UniProtKB-KW"/>
</dbReference>
<dbReference type="EMBL" id="JAGQEX010000003">
    <property type="protein sequence ID" value="MDV5976361.1"/>
    <property type="molecule type" value="Genomic_DNA"/>
</dbReference>
<dbReference type="InterPro" id="IPR016974">
    <property type="entry name" value="Uncharacterised_phage-assoc"/>
</dbReference>
<keyword evidence="2" id="KW-0378">Hydrolase</keyword>
<name>A0AAE4Q759_STRCB</name>
<evidence type="ECO:0000256" key="3">
    <source>
        <dbReference type="ARBA" id="ARBA00022840"/>
    </source>
</evidence>
<dbReference type="Proteomes" id="UP001186118">
    <property type="component" value="Unassembled WGS sequence"/>
</dbReference>
<dbReference type="GO" id="GO:0005524">
    <property type="term" value="F:ATP binding"/>
    <property type="evidence" value="ECO:0007669"/>
    <property type="project" value="UniProtKB-KW"/>
</dbReference>
<dbReference type="RefSeq" id="WP_317609669.1">
    <property type="nucleotide sequence ID" value="NZ_JAGQEX010000003.1"/>
</dbReference>
<dbReference type="Pfam" id="PF12684">
    <property type="entry name" value="DUF3799"/>
    <property type="match status" value="1"/>
</dbReference>
<evidence type="ECO:0000313" key="6">
    <source>
        <dbReference type="EMBL" id="MDV5976361.1"/>
    </source>
</evidence>
<comment type="caution">
    <text evidence="6">The sequence shown here is derived from an EMBL/GenBank/DDBJ whole genome shotgun (WGS) entry which is preliminary data.</text>
</comment>
<keyword evidence="3" id="KW-0067">ATP-binding</keyword>
<organism evidence="6 7">
    <name type="scientific">Streptococcus canis</name>
    <dbReference type="NCBI Taxonomy" id="1329"/>
    <lineage>
        <taxon>Bacteria</taxon>
        <taxon>Bacillati</taxon>
        <taxon>Bacillota</taxon>
        <taxon>Bacilli</taxon>
        <taxon>Lactobacillales</taxon>
        <taxon>Streptococcaceae</taxon>
        <taxon>Streptococcus</taxon>
    </lineage>
</organism>
<proteinExistence type="predicted"/>
<evidence type="ECO:0000256" key="1">
    <source>
        <dbReference type="ARBA" id="ARBA00022741"/>
    </source>
</evidence>
<evidence type="ECO:0000256" key="2">
    <source>
        <dbReference type="ARBA" id="ARBA00022806"/>
    </source>
</evidence>
<dbReference type="AlphaFoldDB" id="A0AAE4Q759"/>
<dbReference type="PIRSF" id="PIRSF031475">
    <property type="entry name" value="UCP031475"/>
    <property type="match status" value="1"/>
</dbReference>
<accession>A0AAE4Q759</accession>
<evidence type="ECO:0000259" key="5">
    <source>
        <dbReference type="Pfam" id="PF12684"/>
    </source>
</evidence>
<evidence type="ECO:0000313" key="7">
    <source>
        <dbReference type="Proteomes" id="UP001186118"/>
    </source>
</evidence>
<keyword evidence="4" id="KW-0175">Coiled coil</keyword>
<evidence type="ECO:0000256" key="4">
    <source>
        <dbReference type="SAM" id="Coils"/>
    </source>
</evidence>